<dbReference type="Proteomes" id="UP000808337">
    <property type="component" value="Unassembled WGS sequence"/>
</dbReference>
<proteinExistence type="predicted"/>
<dbReference type="EMBL" id="JADKGY010000029">
    <property type="protein sequence ID" value="MBK9984477.1"/>
    <property type="molecule type" value="Genomic_DNA"/>
</dbReference>
<accession>A0A9D7XVA1</accession>
<dbReference type="AlphaFoldDB" id="A0A9D7XVA1"/>
<evidence type="ECO:0000313" key="1">
    <source>
        <dbReference type="EMBL" id="MBK9984477.1"/>
    </source>
</evidence>
<comment type="caution">
    <text evidence="1">The sequence shown here is derived from an EMBL/GenBank/DDBJ whole genome shotgun (WGS) entry which is preliminary data.</text>
</comment>
<organism evidence="1 2">
    <name type="scientific">Candidatus Opimibacter skivensis</name>
    <dbReference type="NCBI Taxonomy" id="2982028"/>
    <lineage>
        <taxon>Bacteria</taxon>
        <taxon>Pseudomonadati</taxon>
        <taxon>Bacteroidota</taxon>
        <taxon>Saprospiria</taxon>
        <taxon>Saprospirales</taxon>
        <taxon>Saprospiraceae</taxon>
        <taxon>Candidatus Opimibacter</taxon>
    </lineage>
</organism>
<evidence type="ECO:0000313" key="2">
    <source>
        <dbReference type="Proteomes" id="UP000808337"/>
    </source>
</evidence>
<protein>
    <submittedName>
        <fullName evidence="1">Uncharacterized protein</fullName>
    </submittedName>
</protein>
<name>A0A9D7XVA1_9BACT</name>
<gene>
    <name evidence="1" type="ORF">IPP15_19270</name>
</gene>
<sequence length="513" mass="58261">MVILPYSDVELTNVLSNNYTPVSVISKKYHYIYFKDYLGPHGLQAKTILVEDDYVSKDFLHDYASYYAFCFEKYPKFCKRIHFFSESFNEDDFKKAMLSKGSEQEEIWNSYLGFIVVKPIPTKVVGFTVLKTFDSGADFGMRYFWGVRDYSIHLYGNELKLKSLAFQEQDSVLAACATTAIWSMLNKASIDFHTILKSPSQITKDADNVSPDGSRLFPNKGLNLLQICQAIFNSGLVSEVKQPDLEIRDASGNVAKFVSSLYLKKILNAYSAIGIPIILVINVPIGSERGLHAITVTGYKQNPPTLLPPQPEIGWLASNIEKLYAHDDQWGPFARIKFLNDYEIETPWTVFNSTNQPTLVTNIVVPVYPKVRISYEDIEVIVLGLDRILTFFFSTKIVADLVWDIKIDYSETFKKQLKQSILDPSEILNLLEKSMPKYLWIGTCYIGTFKVLEFSFDATDVNNGMIGEGIICYLEPSIRATLKTFLVANKSVLHSLFNHAASSNYYDFICDNI</sequence>
<reference evidence="1 2" key="1">
    <citation type="submission" date="2020-10" db="EMBL/GenBank/DDBJ databases">
        <title>Connecting structure to function with the recovery of over 1000 high-quality activated sludge metagenome-assembled genomes encoding full-length rRNA genes using long-read sequencing.</title>
        <authorList>
            <person name="Singleton C.M."/>
            <person name="Petriglieri F."/>
            <person name="Kristensen J.M."/>
            <person name="Kirkegaard R.H."/>
            <person name="Michaelsen T.Y."/>
            <person name="Andersen M.H."/>
            <person name="Karst S.M."/>
            <person name="Dueholm M.S."/>
            <person name="Nielsen P.H."/>
            <person name="Albertsen M."/>
        </authorList>
    </citation>
    <scope>NUCLEOTIDE SEQUENCE [LARGE SCALE GENOMIC DNA]</scope>
    <source>
        <strain evidence="1">Ribe_18-Q3-R11-54_MAXAC.273</strain>
    </source>
</reference>